<feature type="compositionally biased region" description="Low complexity" evidence="16">
    <location>
        <begin position="253"/>
        <end position="322"/>
    </location>
</feature>
<evidence type="ECO:0000256" key="7">
    <source>
        <dbReference type="ARBA" id="ARBA00023002"/>
    </source>
</evidence>
<evidence type="ECO:0000256" key="6">
    <source>
        <dbReference type="ARBA" id="ARBA00023001"/>
    </source>
</evidence>
<evidence type="ECO:0000256" key="15">
    <source>
        <dbReference type="ARBA" id="ARBA00047174"/>
    </source>
</evidence>
<comment type="similarity">
    <text evidence="13">Belongs to the polysaccharide monooxygenase AA9 family.</text>
</comment>
<feature type="region of interest" description="Disordered" evidence="16">
    <location>
        <begin position="251"/>
        <end position="354"/>
    </location>
</feature>
<gene>
    <name evidence="19" type="ORF">JVT61DRAFT_11228</name>
</gene>
<organism evidence="19 20">
    <name type="scientific">Boletus reticuloceps</name>
    <dbReference type="NCBI Taxonomy" id="495285"/>
    <lineage>
        <taxon>Eukaryota</taxon>
        <taxon>Fungi</taxon>
        <taxon>Dikarya</taxon>
        <taxon>Basidiomycota</taxon>
        <taxon>Agaricomycotina</taxon>
        <taxon>Agaricomycetes</taxon>
        <taxon>Agaricomycetidae</taxon>
        <taxon>Boletales</taxon>
        <taxon>Boletineae</taxon>
        <taxon>Boletaceae</taxon>
        <taxon>Boletoideae</taxon>
        <taxon>Boletus</taxon>
    </lineage>
</organism>
<feature type="domain" description="Auxiliary Activity family 9 catalytic" evidence="18">
    <location>
        <begin position="21"/>
        <end position="234"/>
    </location>
</feature>
<keyword evidence="11" id="KW-0119">Carbohydrate metabolism</keyword>
<comment type="cofactor">
    <cofactor evidence="1">
        <name>Cu(2+)</name>
        <dbReference type="ChEBI" id="CHEBI:29036"/>
    </cofactor>
</comment>
<keyword evidence="12" id="KW-0624">Polysaccharide degradation</keyword>
<feature type="chain" id="PRO_5034048490" description="lytic cellulose monooxygenase (C4-dehydrogenating)" evidence="17">
    <location>
        <begin position="21"/>
        <end position="354"/>
    </location>
</feature>
<reference evidence="19" key="1">
    <citation type="submission" date="2021-03" db="EMBL/GenBank/DDBJ databases">
        <title>Evolutionary innovations through gain and loss of genes in the ectomycorrhizal Boletales.</title>
        <authorList>
            <person name="Wu G."/>
            <person name="Miyauchi S."/>
            <person name="Morin E."/>
            <person name="Yang Z.-L."/>
            <person name="Xu J."/>
            <person name="Martin F.M."/>
        </authorList>
    </citation>
    <scope>NUCLEOTIDE SEQUENCE</scope>
    <source>
        <strain evidence="19">BR01</strain>
    </source>
</reference>
<dbReference type="InterPro" id="IPR049892">
    <property type="entry name" value="AA9"/>
</dbReference>
<dbReference type="InterPro" id="IPR005103">
    <property type="entry name" value="AA9_LPMO"/>
</dbReference>
<evidence type="ECO:0000256" key="13">
    <source>
        <dbReference type="ARBA" id="ARBA00044502"/>
    </source>
</evidence>
<name>A0A8I2YEP4_9AGAM</name>
<keyword evidence="8" id="KW-0186">Copper</keyword>
<keyword evidence="10" id="KW-1015">Disulfide bond</keyword>
<keyword evidence="7" id="KW-0560">Oxidoreductase</keyword>
<keyword evidence="19" id="KW-0378">Hydrolase</keyword>
<dbReference type="GO" id="GO:0030245">
    <property type="term" value="P:cellulose catabolic process"/>
    <property type="evidence" value="ECO:0007669"/>
    <property type="project" value="UniProtKB-KW"/>
</dbReference>
<keyword evidence="3" id="KW-0964">Secreted</keyword>
<comment type="catalytic activity">
    <reaction evidence="14">
        <text>[(1-&gt;4)-beta-D-glucosyl]n+m + reduced acceptor + O2 = 4-dehydro-beta-D-glucosyl-[(1-&gt;4)-beta-D-glucosyl]n-1 + [(1-&gt;4)-beta-D-glucosyl]m + acceptor + H2O.</text>
        <dbReference type="EC" id="1.14.99.56"/>
    </reaction>
</comment>
<feature type="compositionally biased region" description="Basic residues" evidence="16">
    <location>
        <begin position="342"/>
        <end position="354"/>
    </location>
</feature>
<dbReference type="Pfam" id="PF03443">
    <property type="entry name" value="AA9"/>
    <property type="match status" value="1"/>
</dbReference>
<keyword evidence="6" id="KW-0136">Cellulose degradation</keyword>
<comment type="caution">
    <text evidence="19">The sequence shown here is derived from an EMBL/GenBank/DDBJ whole genome shotgun (WGS) entry which is preliminary data.</text>
</comment>
<evidence type="ECO:0000256" key="3">
    <source>
        <dbReference type="ARBA" id="ARBA00022525"/>
    </source>
</evidence>
<dbReference type="Proteomes" id="UP000683000">
    <property type="component" value="Unassembled WGS sequence"/>
</dbReference>
<evidence type="ECO:0000259" key="18">
    <source>
        <dbReference type="Pfam" id="PF03443"/>
    </source>
</evidence>
<dbReference type="EMBL" id="JAGFBS010000047">
    <property type="protein sequence ID" value="KAG6370609.1"/>
    <property type="molecule type" value="Genomic_DNA"/>
</dbReference>
<evidence type="ECO:0000313" key="20">
    <source>
        <dbReference type="Proteomes" id="UP000683000"/>
    </source>
</evidence>
<evidence type="ECO:0000256" key="9">
    <source>
        <dbReference type="ARBA" id="ARBA00023033"/>
    </source>
</evidence>
<evidence type="ECO:0000256" key="5">
    <source>
        <dbReference type="ARBA" id="ARBA00022729"/>
    </source>
</evidence>
<keyword evidence="20" id="KW-1185">Reference proteome</keyword>
<protein>
    <recommendedName>
        <fullName evidence="15">lytic cellulose monooxygenase (C4-dehydrogenating)</fullName>
        <ecNumber evidence="15">1.14.99.56</ecNumber>
    </recommendedName>
</protein>
<dbReference type="PANTHER" id="PTHR33353">
    <property type="entry name" value="PUTATIVE (AFU_ORTHOLOGUE AFUA_1G12560)-RELATED"/>
    <property type="match status" value="1"/>
</dbReference>
<proteinExistence type="inferred from homology"/>
<dbReference type="CDD" id="cd21175">
    <property type="entry name" value="LPMO_AA9"/>
    <property type="match status" value="1"/>
</dbReference>
<evidence type="ECO:0000256" key="16">
    <source>
        <dbReference type="SAM" id="MobiDB-lite"/>
    </source>
</evidence>
<dbReference type="AlphaFoldDB" id="A0A8I2YEP4"/>
<keyword evidence="4" id="KW-0479">Metal-binding</keyword>
<evidence type="ECO:0000256" key="14">
    <source>
        <dbReference type="ARBA" id="ARBA00045077"/>
    </source>
</evidence>
<dbReference type="EC" id="1.14.99.56" evidence="15"/>
<keyword evidence="9" id="KW-0503">Monooxygenase</keyword>
<comment type="subcellular location">
    <subcellularLocation>
        <location evidence="2">Secreted</location>
    </subcellularLocation>
</comment>
<dbReference type="GO" id="GO:0016787">
    <property type="term" value="F:hydrolase activity"/>
    <property type="evidence" value="ECO:0007669"/>
    <property type="project" value="UniProtKB-KW"/>
</dbReference>
<evidence type="ECO:0000313" key="19">
    <source>
        <dbReference type="EMBL" id="KAG6370609.1"/>
    </source>
</evidence>
<dbReference type="OrthoDB" id="4849160at2759"/>
<accession>A0A8I2YEP4</accession>
<feature type="signal peptide" evidence="17">
    <location>
        <begin position="1"/>
        <end position="20"/>
    </location>
</feature>
<evidence type="ECO:0000256" key="11">
    <source>
        <dbReference type="ARBA" id="ARBA00023277"/>
    </source>
</evidence>
<dbReference type="PANTHER" id="PTHR33353:SF10">
    <property type="entry name" value="ENDO-BETA-1,4-GLUCANASE D"/>
    <property type="match status" value="1"/>
</dbReference>
<sequence>MTHILFPLFVVGLLPILVSAHGYIGQVSIDGKVYNGNKPVITGSATTPSIIRQISDIDPVKGASNPSLNCGLNATMAASVATANPGSQILVYWVGGETGSSHWPHEAGPIMHYMAKCDGSCSSYDSTNAEWFKISELGVQSDNSTWYMANIMNGMPANVTIPSKIAPGNYLLRSELISLQLAVSMGGAEFYPGCIQLTIGGSGTGAPNSSEECKFPGGYSDSDPGIYDPNVYNQPLSYTFPGPLVAAFVGNDASQGGTQPSGSSGGSSATPTSGSSSPTSTSSGVPANTSSDSSSPTTTMAPSTTPSATTSGNTTTSTSGATCYLTPRSNDQVLSKREHSKKEVHKRRLIRRSS</sequence>
<evidence type="ECO:0000256" key="2">
    <source>
        <dbReference type="ARBA" id="ARBA00004613"/>
    </source>
</evidence>
<evidence type="ECO:0000256" key="8">
    <source>
        <dbReference type="ARBA" id="ARBA00023008"/>
    </source>
</evidence>
<dbReference type="GO" id="GO:0005576">
    <property type="term" value="C:extracellular region"/>
    <property type="evidence" value="ECO:0007669"/>
    <property type="project" value="UniProtKB-SubCell"/>
</dbReference>
<evidence type="ECO:0000256" key="17">
    <source>
        <dbReference type="SAM" id="SignalP"/>
    </source>
</evidence>
<evidence type="ECO:0000256" key="4">
    <source>
        <dbReference type="ARBA" id="ARBA00022723"/>
    </source>
</evidence>
<dbReference type="GO" id="GO:0046872">
    <property type="term" value="F:metal ion binding"/>
    <property type="evidence" value="ECO:0007669"/>
    <property type="project" value="UniProtKB-KW"/>
</dbReference>
<keyword evidence="5 17" id="KW-0732">Signal</keyword>
<evidence type="ECO:0000256" key="1">
    <source>
        <dbReference type="ARBA" id="ARBA00001973"/>
    </source>
</evidence>
<evidence type="ECO:0000256" key="10">
    <source>
        <dbReference type="ARBA" id="ARBA00023157"/>
    </source>
</evidence>
<evidence type="ECO:0000256" key="12">
    <source>
        <dbReference type="ARBA" id="ARBA00023326"/>
    </source>
</evidence>
<dbReference type="Gene3D" id="2.70.50.70">
    <property type="match status" value="1"/>
</dbReference>
<dbReference type="GO" id="GO:0004497">
    <property type="term" value="F:monooxygenase activity"/>
    <property type="evidence" value="ECO:0007669"/>
    <property type="project" value="UniProtKB-KW"/>
</dbReference>